<dbReference type="CDD" id="cd17546">
    <property type="entry name" value="REC_hyHK_CKI1_RcsC-like"/>
    <property type="match status" value="1"/>
</dbReference>
<evidence type="ECO:0000259" key="19">
    <source>
        <dbReference type="PROSITE" id="PS50894"/>
    </source>
</evidence>
<reference evidence="20" key="1">
    <citation type="submission" date="2020-08" db="EMBL/GenBank/DDBJ databases">
        <title>Genomic Encyclopedia of Type Strains, Phase III (KMG-III): the genomes of soil and plant-associated and newly described type strains.</title>
        <authorList>
            <person name="Whitman W."/>
        </authorList>
    </citation>
    <scope>NUCLEOTIDE SEQUENCE [LARGE SCALE GENOMIC DNA]</scope>
    <source>
        <strain evidence="20">CECT 8628</strain>
    </source>
</reference>
<gene>
    <name evidence="20" type="ORF">FHS11_004610</name>
</gene>
<dbReference type="EMBL" id="JACHWX010000018">
    <property type="protein sequence ID" value="MBB3058162.1"/>
    <property type="molecule type" value="Genomic_DNA"/>
</dbReference>
<feature type="domain" description="Histidine kinase" evidence="15">
    <location>
        <begin position="1045"/>
        <end position="1267"/>
    </location>
</feature>
<dbReference type="PROSITE" id="PS50112">
    <property type="entry name" value="PAS"/>
    <property type="match status" value="4"/>
</dbReference>
<dbReference type="PROSITE" id="PS50894">
    <property type="entry name" value="HPT"/>
    <property type="match status" value="1"/>
</dbReference>
<evidence type="ECO:0000256" key="11">
    <source>
        <dbReference type="ARBA" id="ARBA00023293"/>
    </source>
</evidence>
<feature type="domain" description="PAC" evidence="18">
    <location>
        <begin position="975"/>
        <end position="1027"/>
    </location>
</feature>
<dbReference type="SUPFAM" id="SSF47226">
    <property type="entry name" value="Histidine-containing phosphotransfer domain, HPT domain"/>
    <property type="match status" value="1"/>
</dbReference>
<accession>A0A839SKX1</accession>
<feature type="modified residue" description="Phosphohistidine" evidence="12">
    <location>
        <position position="1479"/>
    </location>
</feature>
<dbReference type="InterPro" id="IPR003661">
    <property type="entry name" value="HisK_dim/P_dom"/>
</dbReference>
<dbReference type="SUPFAM" id="SSF55785">
    <property type="entry name" value="PYP-like sensor domain (PAS domain)"/>
    <property type="match status" value="6"/>
</dbReference>
<dbReference type="InterPro" id="IPR000700">
    <property type="entry name" value="PAS-assoc_C"/>
</dbReference>
<dbReference type="Pfam" id="PF00512">
    <property type="entry name" value="HisKA"/>
    <property type="match status" value="1"/>
</dbReference>
<evidence type="ECO:0000256" key="14">
    <source>
        <dbReference type="SAM" id="Coils"/>
    </source>
</evidence>
<sequence>MDPNALYFDKDKLNRFFPFYILIGHDLTISSCGDTVKKLKENCEGDCFKNSFQITRPFVELVDFSSLQKITGQLVTIQINNQQKNILRGQFEFIEKSDQILFIGSPWFNSIEELTGSELTLNDFAVHDPLIDLLHVFKMQEIVNEDLKGLLQTVNKQKNELKKVSEEFKDIALFPMQNPDPLYRIAIDGTILMQNPAAEKLASFFYKDRLFASADFWKFISEQREYLTDHWSFEVNSGVKIYSFVCRHLPDFKYFNVYGREITNQKNTEEELQRLSLLASGNNNGVIFNDAKGYITWANNSYCKLLGYPLEEIIGKFTLDFCTGPLTNESILQKIREGIGIDESFNKELIHYRKDGTWFWGRVRGQAYKSANDKEIQYFSTLEDISVEKGKSEELLRLSLLASANENGVIFTHTDGRIFWVNDGFCKLTGFSPDEIIGQTPVELCSGPLTDPGSLKIMIDLFRNGESFDVELIHYRKDGTWFWGRAKGQSYKTEDGQNIQYFATVEDISQDKQKEERLKVLSKIAENNINGVIITDSLGKITWVNTSFTQLTGYSLEEAMGRKPGHLLQGPDTDPKTVAYLRKQIIEGKPFSADVYNYSKFGKPYWLRIKGQPIHNSNGDLTGFFALEEDITKEREIQQRINETEARFKLALEKIGDSVWEHDLMTGKTVFSKANDQLWGFNSDEYEDEGILWFKQVYAGDLRLLKHFFNLYTLKEIDSHNLEYRIIHKDGEVRWVLDRGVVTEKDAGGNALKIVGTQTDITKIKQTERELGQRVKQFKSLSENIPGVIYEYEFRDDGTEGFSYISPAMETVFGIKPADFINYPQYLHPDDRQRVMQKNEHSKNTLEPFYDESRLIIPGGGLRWIAVQSSFSYTSQNNSKVFTGFLMDITKRKNSEDILKTNEEKYRSIIANMKLGLLEVDIKGNATYANNSFCDMSGYTLSELIGENAAQLLSSEKNRELVEEKSKIRERGISDAYEIETKNKKGEKKWWLISGAPRYNDKGELVGSIGIHLDITEQKKQERELIEARNQAQQFAQTKDTFLANMSHEIRTPMNAIMGMSNQLAKTPLSTNQKFYLDTILSASDNLLIIINDILDLSKIEAGKLSIENIGFEFNTTINNAIRVVKHKAEEKGLRVSCSFFDNNISPVLIGDPHRLNQVLLNLMTNAIKFTEHGSVDLLCTIIKDSPVSQLIKVDVKDTGIGMDEAFVKVLFEKFSQEYESVSRRFGGTGLGMSICKELVTLMGGHIFVESKKGQGTTISFTIEFSKGSNADLPEKFMTQYSSDFLKGRKVLVTDDNELNRIVASIILENYGATVLMAENGEKSIEMIDLESPDVVLMDIQMPVMNGFETAKAIRASGNTIPIIALTAAAIKGEREKCFQSGMNDYITKPFKEEELLKLIERCLHGENFHMIETESVTEPGATHEALYDLSMLRDISRGNEAFVAKMIDVFCEQTPPLIEEMIKAYTDGNYEQMGSLAHKIKPSIDNLKIESLKQVVRDIEIIGRENRDDAGLPAMLGHTKNILLEVTKKMKLEITA</sequence>
<keyword evidence="3" id="KW-1003">Cell membrane</keyword>
<dbReference type="CDD" id="cd00130">
    <property type="entry name" value="PAS"/>
    <property type="match status" value="5"/>
</dbReference>
<keyword evidence="4 13" id="KW-0597">Phosphoprotein</keyword>
<dbReference type="PANTHER" id="PTHR45339">
    <property type="entry name" value="HYBRID SIGNAL TRANSDUCTION HISTIDINE KINASE J"/>
    <property type="match status" value="1"/>
</dbReference>
<dbReference type="CDD" id="cd16922">
    <property type="entry name" value="HATPase_EvgS-ArcB-TorS-like"/>
    <property type="match status" value="1"/>
</dbReference>
<dbReference type="InterPro" id="IPR036890">
    <property type="entry name" value="HATPase_C_sf"/>
</dbReference>
<evidence type="ECO:0000256" key="10">
    <source>
        <dbReference type="ARBA" id="ARBA00023136"/>
    </source>
</evidence>
<feature type="domain" description="PAS" evidence="17">
    <location>
        <begin position="517"/>
        <end position="588"/>
    </location>
</feature>
<keyword evidence="10" id="KW-0472">Membrane</keyword>
<dbReference type="Pfam" id="PF02518">
    <property type="entry name" value="HATPase_c"/>
    <property type="match status" value="1"/>
</dbReference>
<keyword evidence="11" id="KW-0141">cGMP biosynthesis</keyword>
<dbReference type="InterPro" id="IPR003594">
    <property type="entry name" value="HATPase_dom"/>
</dbReference>
<evidence type="ECO:0000256" key="7">
    <source>
        <dbReference type="ARBA" id="ARBA00022840"/>
    </source>
</evidence>
<feature type="domain" description="PAC" evidence="18">
    <location>
        <begin position="466"/>
        <end position="520"/>
    </location>
</feature>
<dbReference type="SUPFAM" id="SSF52172">
    <property type="entry name" value="CheY-like"/>
    <property type="match status" value="1"/>
</dbReference>
<feature type="modified residue" description="4-aspartylphosphate" evidence="13">
    <location>
        <position position="1339"/>
    </location>
</feature>
<evidence type="ECO:0000313" key="20">
    <source>
        <dbReference type="EMBL" id="MBB3058162.1"/>
    </source>
</evidence>
<organism evidence="20 21">
    <name type="scientific">Mucilaginibacter gotjawali</name>
    <dbReference type="NCBI Taxonomy" id="1550579"/>
    <lineage>
        <taxon>Bacteria</taxon>
        <taxon>Pseudomonadati</taxon>
        <taxon>Bacteroidota</taxon>
        <taxon>Sphingobacteriia</taxon>
        <taxon>Sphingobacteriales</taxon>
        <taxon>Sphingobacteriaceae</taxon>
        <taxon>Mucilaginibacter</taxon>
    </lineage>
</organism>
<dbReference type="SMART" id="SM00086">
    <property type="entry name" value="PAC"/>
    <property type="match status" value="6"/>
</dbReference>
<dbReference type="SMART" id="SM00091">
    <property type="entry name" value="PAS"/>
    <property type="match status" value="6"/>
</dbReference>
<keyword evidence="6" id="KW-0547">Nucleotide-binding</keyword>
<feature type="domain" description="PAC" evidence="18">
    <location>
        <begin position="343"/>
        <end position="397"/>
    </location>
</feature>
<dbReference type="Gene3D" id="3.30.565.10">
    <property type="entry name" value="Histidine kinase-like ATPase, C-terminal domain"/>
    <property type="match status" value="1"/>
</dbReference>
<dbReference type="InterPro" id="IPR036641">
    <property type="entry name" value="HPT_dom_sf"/>
</dbReference>
<evidence type="ECO:0000259" key="15">
    <source>
        <dbReference type="PROSITE" id="PS50109"/>
    </source>
</evidence>
<evidence type="ECO:0000256" key="1">
    <source>
        <dbReference type="ARBA" id="ARBA00000085"/>
    </source>
</evidence>
<evidence type="ECO:0000256" key="9">
    <source>
        <dbReference type="ARBA" id="ARBA00023012"/>
    </source>
</evidence>
<dbReference type="InterPro" id="IPR005467">
    <property type="entry name" value="His_kinase_dom"/>
</dbReference>
<keyword evidence="21" id="KW-1185">Reference proteome</keyword>
<dbReference type="InterPro" id="IPR001789">
    <property type="entry name" value="Sig_transdc_resp-reg_receiver"/>
</dbReference>
<keyword evidence="5" id="KW-0812">Transmembrane</keyword>
<dbReference type="InterPro" id="IPR000014">
    <property type="entry name" value="PAS"/>
</dbReference>
<feature type="domain" description="PAC" evidence="18">
    <location>
        <begin position="720"/>
        <end position="773"/>
    </location>
</feature>
<evidence type="ECO:0000259" key="18">
    <source>
        <dbReference type="PROSITE" id="PS50113"/>
    </source>
</evidence>
<comment type="subcellular location">
    <subcellularLocation>
        <location evidence="2">Cell membrane</location>
        <topology evidence="2">Multi-pass membrane protein</topology>
    </subcellularLocation>
</comment>
<feature type="domain" description="PAC" evidence="18">
    <location>
        <begin position="849"/>
        <end position="901"/>
    </location>
</feature>
<keyword evidence="14" id="KW-0175">Coiled coil</keyword>
<evidence type="ECO:0000256" key="5">
    <source>
        <dbReference type="ARBA" id="ARBA00022692"/>
    </source>
</evidence>
<evidence type="ECO:0000256" key="13">
    <source>
        <dbReference type="PROSITE-ProRule" id="PRU00169"/>
    </source>
</evidence>
<protein>
    <submittedName>
        <fullName evidence="20">PAS domain S-box-containing protein</fullName>
    </submittedName>
</protein>
<dbReference type="NCBIfam" id="TIGR00229">
    <property type="entry name" value="sensory_box"/>
    <property type="match status" value="6"/>
</dbReference>
<feature type="domain" description="Response regulatory" evidence="16">
    <location>
        <begin position="1290"/>
        <end position="1404"/>
    </location>
</feature>
<feature type="domain" description="PAS" evidence="17">
    <location>
        <begin position="392"/>
        <end position="442"/>
    </location>
</feature>
<evidence type="ECO:0000256" key="8">
    <source>
        <dbReference type="ARBA" id="ARBA00022989"/>
    </source>
</evidence>
<dbReference type="RefSeq" id="WP_183476277.1">
    <property type="nucleotide sequence ID" value="NZ_JACHWX010000018.1"/>
</dbReference>
<comment type="catalytic activity">
    <reaction evidence="1">
        <text>ATP + protein L-histidine = ADP + protein N-phospho-L-histidine.</text>
        <dbReference type="EC" id="2.7.13.3"/>
    </reaction>
</comment>
<dbReference type="Gene3D" id="3.30.450.260">
    <property type="entry name" value="Haem NO binding associated domain"/>
    <property type="match status" value="1"/>
</dbReference>
<dbReference type="SUPFAM" id="SSF55874">
    <property type="entry name" value="ATPase domain of HSP90 chaperone/DNA topoisomerase II/histidine kinase"/>
    <property type="match status" value="1"/>
</dbReference>
<dbReference type="GO" id="GO:0005524">
    <property type="term" value="F:ATP binding"/>
    <property type="evidence" value="ECO:0007669"/>
    <property type="project" value="UniProtKB-KW"/>
</dbReference>
<name>A0A839SKX1_9SPHI</name>
<dbReference type="GO" id="GO:0004383">
    <property type="term" value="F:guanylate cyclase activity"/>
    <property type="evidence" value="ECO:0007669"/>
    <property type="project" value="InterPro"/>
</dbReference>
<keyword evidence="9" id="KW-0902">Two-component regulatory system</keyword>
<dbReference type="CDD" id="cd00082">
    <property type="entry name" value="HisKA"/>
    <property type="match status" value="1"/>
</dbReference>
<dbReference type="Gene3D" id="1.10.287.130">
    <property type="match status" value="1"/>
</dbReference>
<proteinExistence type="predicted"/>
<evidence type="ECO:0000256" key="2">
    <source>
        <dbReference type="ARBA" id="ARBA00004651"/>
    </source>
</evidence>
<dbReference type="PANTHER" id="PTHR45339:SF1">
    <property type="entry name" value="HYBRID SIGNAL TRANSDUCTION HISTIDINE KINASE J"/>
    <property type="match status" value="1"/>
</dbReference>
<comment type="caution">
    <text evidence="20">The sequence shown here is derived from an EMBL/GenBank/DDBJ whole genome shotgun (WGS) entry which is preliminary data.</text>
</comment>
<dbReference type="FunFam" id="3.30.565.10:FF:000010">
    <property type="entry name" value="Sensor histidine kinase RcsC"/>
    <property type="match status" value="1"/>
</dbReference>
<dbReference type="InterPro" id="IPR042463">
    <property type="entry name" value="HNOB_dom_associated_sf"/>
</dbReference>
<feature type="coiled-coil region" evidence="14">
    <location>
        <begin position="627"/>
        <end position="654"/>
    </location>
</feature>
<dbReference type="GO" id="GO:0000155">
    <property type="term" value="F:phosphorelay sensor kinase activity"/>
    <property type="evidence" value="ECO:0007669"/>
    <property type="project" value="InterPro"/>
</dbReference>
<dbReference type="SMART" id="SM00387">
    <property type="entry name" value="HATPase_c"/>
    <property type="match status" value="1"/>
</dbReference>
<dbReference type="Gene3D" id="3.40.50.2300">
    <property type="match status" value="1"/>
</dbReference>
<dbReference type="Gene3D" id="3.30.450.20">
    <property type="entry name" value="PAS domain"/>
    <property type="match status" value="6"/>
</dbReference>
<dbReference type="InterPro" id="IPR013655">
    <property type="entry name" value="PAS_fold_3"/>
</dbReference>
<evidence type="ECO:0000313" key="21">
    <source>
        <dbReference type="Proteomes" id="UP000539265"/>
    </source>
</evidence>
<evidence type="ECO:0000256" key="4">
    <source>
        <dbReference type="ARBA" id="ARBA00022553"/>
    </source>
</evidence>
<dbReference type="SMART" id="SM00388">
    <property type="entry name" value="HisKA"/>
    <property type="match status" value="1"/>
</dbReference>
<dbReference type="InterPro" id="IPR035965">
    <property type="entry name" value="PAS-like_dom_sf"/>
</dbReference>
<dbReference type="InterPro" id="IPR004358">
    <property type="entry name" value="Sig_transdc_His_kin-like_C"/>
</dbReference>
<evidence type="ECO:0000256" key="6">
    <source>
        <dbReference type="ARBA" id="ARBA00022741"/>
    </source>
</evidence>
<feature type="domain" description="PAC" evidence="18">
    <location>
        <begin position="589"/>
        <end position="643"/>
    </location>
</feature>
<dbReference type="InterPro" id="IPR011006">
    <property type="entry name" value="CheY-like_superfamily"/>
</dbReference>
<dbReference type="Pfam" id="PF08447">
    <property type="entry name" value="PAS_3"/>
    <property type="match status" value="2"/>
</dbReference>
<feature type="domain" description="PAS" evidence="17">
    <location>
        <begin position="271"/>
        <end position="316"/>
    </location>
</feature>
<evidence type="ECO:0000259" key="16">
    <source>
        <dbReference type="PROSITE" id="PS50110"/>
    </source>
</evidence>
<dbReference type="Proteomes" id="UP000539265">
    <property type="component" value="Unassembled WGS sequence"/>
</dbReference>
<evidence type="ECO:0000256" key="3">
    <source>
        <dbReference type="ARBA" id="ARBA00022475"/>
    </source>
</evidence>
<dbReference type="InterPro" id="IPR011645">
    <property type="entry name" value="HNOB_dom_associated"/>
</dbReference>
<dbReference type="PRINTS" id="PR00344">
    <property type="entry name" value="BCTRLSENSOR"/>
</dbReference>
<evidence type="ECO:0000259" key="17">
    <source>
        <dbReference type="PROSITE" id="PS50112"/>
    </source>
</evidence>
<dbReference type="InterPro" id="IPR008207">
    <property type="entry name" value="Sig_transdc_His_kin_Hpt_dom"/>
</dbReference>
<dbReference type="PROSITE" id="PS50113">
    <property type="entry name" value="PAC"/>
    <property type="match status" value="6"/>
</dbReference>
<keyword evidence="8" id="KW-1133">Transmembrane helix</keyword>
<feature type="domain" description="PAS" evidence="17">
    <location>
        <begin position="902"/>
        <end position="972"/>
    </location>
</feature>
<dbReference type="PROSITE" id="PS50109">
    <property type="entry name" value="HIS_KIN"/>
    <property type="match status" value="1"/>
</dbReference>
<keyword evidence="7" id="KW-0067">ATP-binding</keyword>
<dbReference type="InterPro" id="IPR001610">
    <property type="entry name" value="PAC"/>
</dbReference>
<dbReference type="Gene3D" id="1.20.120.160">
    <property type="entry name" value="HPT domain"/>
    <property type="match status" value="1"/>
</dbReference>
<dbReference type="SMART" id="SM00448">
    <property type="entry name" value="REC"/>
    <property type="match status" value="1"/>
</dbReference>
<dbReference type="GO" id="GO:0005886">
    <property type="term" value="C:plasma membrane"/>
    <property type="evidence" value="ECO:0007669"/>
    <property type="project" value="UniProtKB-SubCell"/>
</dbReference>
<dbReference type="Pfam" id="PF07701">
    <property type="entry name" value="HNOBA"/>
    <property type="match status" value="1"/>
</dbReference>
<dbReference type="PROSITE" id="PS50110">
    <property type="entry name" value="RESPONSE_REGULATORY"/>
    <property type="match status" value="1"/>
</dbReference>
<dbReference type="InterPro" id="IPR036097">
    <property type="entry name" value="HisK_dim/P_sf"/>
</dbReference>
<feature type="domain" description="HPt" evidence="19">
    <location>
        <begin position="1440"/>
        <end position="1537"/>
    </location>
</feature>
<dbReference type="SUPFAM" id="SSF47384">
    <property type="entry name" value="Homodimeric domain of signal transducing histidine kinase"/>
    <property type="match status" value="1"/>
</dbReference>
<evidence type="ECO:0000256" key="12">
    <source>
        <dbReference type="PROSITE-ProRule" id="PRU00110"/>
    </source>
</evidence>
<dbReference type="Pfam" id="PF00072">
    <property type="entry name" value="Response_reg"/>
    <property type="match status" value="1"/>
</dbReference>
<dbReference type="Pfam" id="PF13426">
    <property type="entry name" value="PAS_9"/>
    <property type="match status" value="4"/>
</dbReference>